<evidence type="ECO:0000256" key="6">
    <source>
        <dbReference type="ARBA" id="ARBA00023242"/>
    </source>
</evidence>
<dbReference type="SMART" id="SM01019">
    <property type="entry name" value="B3"/>
    <property type="match status" value="2"/>
</dbReference>
<feature type="region of interest" description="Disordered" evidence="7">
    <location>
        <begin position="159"/>
        <end position="181"/>
    </location>
</feature>
<comment type="subcellular location">
    <subcellularLocation>
        <location evidence="1">Nucleus</location>
    </subcellularLocation>
</comment>
<dbReference type="PROSITE" id="PS50863">
    <property type="entry name" value="B3"/>
    <property type="match status" value="2"/>
</dbReference>
<evidence type="ECO:0000256" key="1">
    <source>
        <dbReference type="ARBA" id="ARBA00004123"/>
    </source>
</evidence>
<evidence type="ECO:0000256" key="7">
    <source>
        <dbReference type="SAM" id="MobiDB-lite"/>
    </source>
</evidence>
<feature type="compositionally biased region" description="Basic residues" evidence="7">
    <location>
        <begin position="412"/>
        <end position="421"/>
    </location>
</feature>
<dbReference type="SUPFAM" id="SSF57850">
    <property type="entry name" value="RING/U-box"/>
    <property type="match status" value="1"/>
</dbReference>
<dbReference type="SUPFAM" id="SSF47473">
    <property type="entry name" value="EF-hand"/>
    <property type="match status" value="1"/>
</dbReference>
<keyword evidence="4" id="KW-0238">DNA-binding</keyword>
<protein>
    <recommendedName>
        <fullName evidence="12">B3 domain-containing protein</fullName>
    </recommendedName>
</protein>
<evidence type="ECO:0000256" key="5">
    <source>
        <dbReference type="ARBA" id="ARBA00023163"/>
    </source>
</evidence>
<gene>
    <name evidence="10" type="ORF">H0E87_019595</name>
</gene>
<evidence type="ECO:0000313" key="11">
    <source>
        <dbReference type="Proteomes" id="UP000807159"/>
    </source>
</evidence>
<evidence type="ECO:0000259" key="9">
    <source>
        <dbReference type="PROSITE" id="PS50863"/>
    </source>
</evidence>
<dbReference type="InterPro" id="IPR018247">
    <property type="entry name" value="EF_Hand_1_Ca_BS"/>
</dbReference>
<dbReference type="EMBL" id="JACEGQ020000010">
    <property type="protein sequence ID" value="KAH8496926.1"/>
    <property type="molecule type" value="Genomic_DNA"/>
</dbReference>
<dbReference type="InterPro" id="IPR011992">
    <property type="entry name" value="EF-hand-dom_pair"/>
</dbReference>
<dbReference type="GO" id="GO:0003677">
    <property type="term" value="F:DNA binding"/>
    <property type="evidence" value="ECO:0007669"/>
    <property type="project" value="UniProtKB-KW"/>
</dbReference>
<name>A0A8T2XVP2_POPDE</name>
<dbReference type="PROSITE" id="PS50222">
    <property type="entry name" value="EF_HAND_2"/>
    <property type="match status" value="1"/>
</dbReference>
<dbReference type="Pfam" id="PF02362">
    <property type="entry name" value="B3"/>
    <property type="match status" value="2"/>
</dbReference>
<organism evidence="10 11">
    <name type="scientific">Populus deltoides</name>
    <name type="common">Eastern poplar</name>
    <name type="synonym">Eastern cottonwood</name>
    <dbReference type="NCBI Taxonomy" id="3696"/>
    <lineage>
        <taxon>Eukaryota</taxon>
        <taxon>Viridiplantae</taxon>
        <taxon>Streptophyta</taxon>
        <taxon>Embryophyta</taxon>
        <taxon>Tracheophyta</taxon>
        <taxon>Spermatophyta</taxon>
        <taxon>Magnoliopsida</taxon>
        <taxon>eudicotyledons</taxon>
        <taxon>Gunneridae</taxon>
        <taxon>Pentapetalae</taxon>
        <taxon>rosids</taxon>
        <taxon>fabids</taxon>
        <taxon>Malpighiales</taxon>
        <taxon>Salicaceae</taxon>
        <taxon>Saliceae</taxon>
        <taxon>Populus</taxon>
    </lineage>
</organism>
<evidence type="ECO:0008006" key="12">
    <source>
        <dbReference type="Google" id="ProtNLM"/>
    </source>
</evidence>
<evidence type="ECO:0000256" key="3">
    <source>
        <dbReference type="ARBA" id="ARBA00023015"/>
    </source>
</evidence>
<dbReference type="GO" id="GO:0005509">
    <property type="term" value="F:calcium ion binding"/>
    <property type="evidence" value="ECO:0007669"/>
    <property type="project" value="InterPro"/>
</dbReference>
<dbReference type="CDD" id="cd10017">
    <property type="entry name" value="B3_DNA"/>
    <property type="match status" value="2"/>
</dbReference>
<dbReference type="InterPro" id="IPR002048">
    <property type="entry name" value="EF_hand_dom"/>
</dbReference>
<feature type="domain" description="TF-B3" evidence="9">
    <location>
        <begin position="226"/>
        <end position="319"/>
    </location>
</feature>
<evidence type="ECO:0000256" key="4">
    <source>
        <dbReference type="ARBA" id="ARBA00023125"/>
    </source>
</evidence>
<dbReference type="PANTHER" id="PTHR31920:SF147">
    <property type="entry name" value="TF-B3 DOMAIN-CONTAINING PROTEIN"/>
    <property type="match status" value="1"/>
</dbReference>
<feature type="domain" description="EF-hand" evidence="8">
    <location>
        <begin position="18"/>
        <end position="53"/>
    </location>
</feature>
<dbReference type="Pfam" id="PF00036">
    <property type="entry name" value="EF-hand_1"/>
    <property type="match status" value="1"/>
</dbReference>
<reference evidence="10" key="1">
    <citation type="journal article" date="2021" name="J. Hered.">
        <title>Genome Assembly of Salicaceae Populus deltoides (Eastern Cottonwood) I-69 Based on Nanopore Sequencing and Hi-C Technologies.</title>
        <authorList>
            <person name="Bai S."/>
            <person name="Wu H."/>
            <person name="Zhang J."/>
            <person name="Pan Z."/>
            <person name="Zhao W."/>
            <person name="Li Z."/>
            <person name="Tong C."/>
        </authorList>
    </citation>
    <scope>NUCLEOTIDE SEQUENCE</scope>
    <source>
        <tissue evidence="10">Leaf</tissue>
    </source>
</reference>
<dbReference type="Proteomes" id="UP000807159">
    <property type="component" value="Chromosome 10"/>
</dbReference>
<keyword evidence="5" id="KW-0804">Transcription</keyword>
<keyword evidence="2" id="KW-0106">Calcium</keyword>
<dbReference type="Gene3D" id="1.10.238.10">
    <property type="entry name" value="EF-hand"/>
    <property type="match status" value="1"/>
</dbReference>
<dbReference type="InterPro" id="IPR015300">
    <property type="entry name" value="DNA-bd_pseudobarrel_sf"/>
</dbReference>
<sequence length="583" mass="67281">MDELHKIAKAYYETANSDNKDLGHQVFKRMDVDGDGQISLHEFLAFLKNEGRREMANPSFFKELNKNGTGGLDLMEAMTLCYIIDSGRKFCDGCGEFMKGIFLSCMECFDHEDRSFNLCCACFEQGRYVHSHKKFFDNYVLLETKRLDALKEKNAAKRKLRREAEKKSVAEERKKNAPTPEVITERLPEPVRLEVVPYNPHQGDEGGPSRSRDLRSLSQIESPLCHFFKIVFPSTLKDKKLRIPRKFVEKFGEGLSDIANVAVPNGNEWQVGITKEHNNIWFDEGWQEFVEHHSIGSGYLVVFRYRGDSNFSVLIFDMTACEIQYRRMRPTGGEGMNDAEKCSFYDEDEMRDEGSVESLDTHYCRALKSRVFNLNAREGGSSKGRSPSSETTVKKEYLEMTDINDTSESRRGKSLKKHRMSAPHGETKAKKSKSKSRLGENELLPECEAIEFVPRGFAKASEKSKRAIHAARMFKPKSPSFMVMLRRYNFYNHFLYVPLEFAQRHLSDAPRCIKLQVSDGREWPIQINRNQCRYLSISKGWNEFSQENNLKEGDVCVFELINKEKFMLKVAIFRELEDDVPSD</sequence>
<dbReference type="PROSITE" id="PS00018">
    <property type="entry name" value="EF_HAND_1"/>
    <property type="match status" value="1"/>
</dbReference>
<keyword evidence="3" id="KW-0805">Transcription regulation</keyword>
<dbReference type="PANTHER" id="PTHR31920">
    <property type="entry name" value="B3 DOMAIN-CONTAINING"/>
    <property type="match status" value="1"/>
</dbReference>
<feature type="region of interest" description="Disordered" evidence="7">
    <location>
        <begin position="376"/>
        <end position="438"/>
    </location>
</feature>
<dbReference type="InterPro" id="IPR050655">
    <property type="entry name" value="Plant_B3_domain"/>
</dbReference>
<dbReference type="SMART" id="SM00054">
    <property type="entry name" value="EFh"/>
    <property type="match status" value="1"/>
</dbReference>
<proteinExistence type="predicted"/>
<feature type="compositionally biased region" description="Basic and acidic residues" evidence="7">
    <location>
        <begin position="162"/>
        <end position="175"/>
    </location>
</feature>
<comment type="caution">
    <text evidence="10">The sequence shown here is derived from an EMBL/GenBank/DDBJ whole genome shotgun (WGS) entry which is preliminary data.</text>
</comment>
<accession>A0A8T2XVP2</accession>
<dbReference type="Gene3D" id="2.40.330.10">
    <property type="entry name" value="DNA-binding pseudobarrel domain"/>
    <property type="match status" value="2"/>
</dbReference>
<evidence type="ECO:0000259" key="8">
    <source>
        <dbReference type="PROSITE" id="PS50222"/>
    </source>
</evidence>
<keyword evidence="11" id="KW-1185">Reference proteome</keyword>
<keyword evidence="6" id="KW-0539">Nucleus</keyword>
<dbReference type="AlphaFoldDB" id="A0A8T2XVP2"/>
<feature type="domain" description="TF-B3" evidence="9">
    <location>
        <begin position="480"/>
        <end position="576"/>
    </location>
</feature>
<dbReference type="InterPro" id="IPR003340">
    <property type="entry name" value="B3_DNA-bd"/>
</dbReference>
<dbReference type="GO" id="GO:0005634">
    <property type="term" value="C:nucleus"/>
    <property type="evidence" value="ECO:0007669"/>
    <property type="project" value="UniProtKB-SubCell"/>
</dbReference>
<dbReference type="SUPFAM" id="SSF101936">
    <property type="entry name" value="DNA-binding pseudobarrel domain"/>
    <property type="match status" value="2"/>
</dbReference>
<evidence type="ECO:0000256" key="2">
    <source>
        <dbReference type="ARBA" id="ARBA00022837"/>
    </source>
</evidence>
<evidence type="ECO:0000313" key="10">
    <source>
        <dbReference type="EMBL" id="KAH8496926.1"/>
    </source>
</evidence>